<evidence type="ECO:0000313" key="4">
    <source>
        <dbReference type="Proteomes" id="UP000037923"/>
    </source>
</evidence>
<evidence type="ECO:0000313" key="3">
    <source>
        <dbReference type="EMBL" id="KPA76759.1"/>
    </source>
</evidence>
<keyword evidence="2" id="KW-0812">Transmembrane</keyword>
<sequence>MQLSSRRRSFLQGQAARQHNNHRHSTLHGRSPGFQGRWKHLSLVCFRTPLMLLSGLPLVVELYAADRKKKRNQKGVVMGLFAG</sequence>
<keyword evidence="2" id="KW-1133">Transmembrane helix</keyword>
<name>A0A0M9FVE3_LEPPY</name>
<dbReference type="Proteomes" id="UP000037923">
    <property type="component" value="Unassembled WGS sequence"/>
</dbReference>
<dbReference type="RefSeq" id="XP_015655198.1">
    <property type="nucleotide sequence ID" value="XM_015806276.1"/>
</dbReference>
<reference evidence="3 4" key="1">
    <citation type="submission" date="2015-07" db="EMBL/GenBank/DDBJ databases">
        <title>High-quality genome of monoxenous trypanosomatid Leptomonas pyrrhocoris.</title>
        <authorList>
            <person name="Flegontov P."/>
            <person name="Butenko A."/>
            <person name="Firsov S."/>
            <person name="Vlcek C."/>
            <person name="Logacheva M.D."/>
            <person name="Field M."/>
            <person name="Filatov D."/>
            <person name="Flegontova O."/>
            <person name="Gerasimov E."/>
            <person name="Jackson A.P."/>
            <person name="Kelly S."/>
            <person name="Opperdoes F."/>
            <person name="O'Reilly A."/>
            <person name="Votypka J."/>
            <person name="Yurchenko V."/>
            <person name="Lukes J."/>
        </authorList>
    </citation>
    <scope>NUCLEOTIDE SEQUENCE [LARGE SCALE GENOMIC DNA]</scope>
    <source>
        <strain evidence="3">H10</strain>
    </source>
</reference>
<dbReference type="GeneID" id="26907869"/>
<accession>A0A0M9FVE3</accession>
<dbReference type="EMBL" id="LGTL01000019">
    <property type="protein sequence ID" value="KPA76759.1"/>
    <property type="molecule type" value="Genomic_DNA"/>
</dbReference>
<dbReference type="VEuPathDB" id="TriTrypDB:LpyrH10_19_1350"/>
<protein>
    <submittedName>
        <fullName evidence="3">Uncharacterized protein</fullName>
    </submittedName>
</protein>
<dbReference type="AlphaFoldDB" id="A0A0M9FVE3"/>
<gene>
    <name evidence="3" type="ORF">ABB37_07584</name>
</gene>
<proteinExistence type="predicted"/>
<keyword evidence="2" id="KW-0472">Membrane</keyword>
<feature type="transmembrane region" description="Helical" evidence="2">
    <location>
        <begin position="41"/>
        <end position="64"/>
    </location>
</feature>
<evidence type="ECO:0000256" key="2">
    <source>
        <dbReference type="SAM" id="Phobius"/>
    </source>
</evidence>
<organism evidence="3 4">
    <name type="scientific">Leptomonas pyrrhocoris</name>
    <name type="common">Firebug parasite</name>
    <dbReference type="NCBI Taxonomy" id="157538"/>
    <lineage>
        <taxon>Eukaryota</taxon>
        <taxon>Discoba</taxon>
        <taxon>Euglenozoa</taxon>
        <taxon>Kinetoplastea</taxon>
        <taxon>Metakinetoplastina</taxon>
        <taxon>Trypanosomatida</taxon>
        <taxon>Trypanosomatidae</taxon>
        <taxon>Leishmaniinae</taxon>
        <taxon>Leptomonas</taxon>
    </lineage>
</organism>
<evidence type="ECO:0000256" key="1">
    <source>
        <dbReference type="SAM" id="MobiDB-lite"/>
    </source>
</evidence>
<feature type="region of interest" description="Disordered" evidence="1">
    <location>
        <begin position="1"/>
        <end position="35"/>
    </location>
</feature>
<keyword evidence="4" id="KW-1185">Reference proteome</keyword>
<comment type="caution">
    <text evidence="3">The sequence shown here is derived from an EMBL/GenBank/DDBJ whole genome shotgun (WGS) entry which is preliminary data.</text>
</comment>